<evidence type="ECO:0000256" key="1">
    <source>
        <dbReference type="SAM" id="Coils"/>
    </source>
</evidence>
<protein>
    <submittedName>
        <fullName evidence="2">Uncharacterized protein</fullName>
    </submittedName>
</protein>
<dbReference type="GeneID" id="83214927"/>
<feature type="coiled-coil region" evidence="1">
    <location>
        <begin position="40"/>
        <end position="67"/>
    </location>
</feature>
<dbReference type="RefSeq" id="XP_058341834.1">
    <property type="nucleotide sequence ID" value="XM_058487534.1"/>
</dbReference>
<gene>
    <name evidence="2" type="ORF">O0I10_007518</name>
</gene>
<accession>A0AAD7V3C0</accession>
<name>A0AAD7V3C0_9FUNG</name>
<proteinExistence type="predicted"/>
<dbReference type="Proteomes" id="UP001234581">
    <property type="component" value="Unassembled WGS sequence"/>
</dbReference>
<evidence type="ECO:0000313" key="3">
    <source>
        <dbReference type="Proteomes" id="UP001234581"/>
    </source>
</evidence>
<evidence type="ECO:0000313" key="2">
    <source>
        <dbReference type="EMBL" id="KAJ8656921.1"/>
    </source>
</evidence>
<sequence>MSTLSTPSSSALMTLAGKRFLARKTYKPSSWRVIHQVKRLKAVRERITRLEAEYAKFRNEAEERKQQAAEDTIVSCEAVTEQVSKPKEKRVSAFRYGLGDSQARRTKMRGFLTKILMQKDEVDRTDLGSLWDSEALTSSEIDVIFKIYRSLRPLLRHVYNTKCSIASQIPFCCLANKILIAAGNQKQTRALITFSSIATIHALTITPTTLLKIIGDMVATPGSLPIAKAKDHKGGNDGFTLQQRQK</sequence>
<organism evidence="2 3">
    <name type="scientific">Lichtheimia ornata</name>
    <dbReference type="NCBI Taxonomy" id="688661"/>
    <lineage>
        <taxon>Eukaryota</taxon>
        <taxon>Fungi</taxon>
        <taxon>Fungi incertae sedis</taxon>
        <taxon>Mucoromycota</taxon>
        <taxon>Mucoromycotina</taxon>
        <taxon>Mucoromycetes</taxon>
        <taxon>Mucorales</taxon>
        <taxon>Lichtheimiaceae</taxon>
        <taxon>Lichtheimia</taxon>
    </lineage>
</organism>
<dbReference type="EMBL" id="JARTCD010000036">
    <property type="protein sequence ID" value="KAJ8656921.1"/>
    <property type="molecule type" value="Genomic_DNA"/>
</dbReference>
<reference evidence="2 3" key="1">
    <citation type="submission" date="2023-03" db="EMBL/GenBank/DDBJ databases">
        <title>Genome sequence of Lichtheimia ornata CBS 291.66.</title>
        <authorList>
            <person name="Mohabir J.T."/>
            <person name="Shea T.P."/>
            <person name="Kurbessoian T."/>
            <person name="Berby B."/>
            <person name="Fontaine J."/>
            <person name="Livny J."/>
            <person name="Gnirke A."/>
            <person name="Stajich J.E."/>
            <person name="Cuomo C.A."/>
        </authorList>
    </citation>
    <scope>NUCLEOTIDE SEQUENCE [LARGE SCALE GENOMIC DNA]</scope>
    <source>
        <strain evidence="2">CBS 291.66</strain>
    </source>
</reference>
<keyword evidence="1" id="KW-0175">Coiled coil</keyword>
<dbReference type="AlphaFoldDB" id="A0AAD7V3C0"/>
<keyword evidence="3" id="KW-1185">Reference proteome</keyword>
<comment type="caution">
    <text evidence="2">The sequence shown here is derived from an EMBL/GenBank/DDBJ whole genome shotgun (WGS) entry which is preliminary data.</text>
</comment>